<sequence length="365" mass="40912">MIEDDEYRASSQYRYWSYPDEKLAQIRQRTNRRASERVRAAIRKTGVPTSGSSENNENTSVDPAPGVPTLTAQEEVKIVEWACTKIIDMGEAMNPRIPSSVVATAIQYLRRFYLTHSPMIYHPKPIMVCALYLATKADHFYMSLSNFVSELDNVTEEDVKAPEFLLLQGLRFTLDVRHPLKGLMGGHAEMMAMVQGGRPDSNSPKATKFTSKRVDSAADLAKGLLTRATQMTDAYFLYTPSQIWLGAMMVADGELTQAYLEQKLNDLPFDDVTAAATFKHRVWSTISACAKLLGSYHCSQEDSSAQRKELTRIRKKLAVCHDPEKVDIDAVVKISAGRLSEKRDSYGSDAEKALKKRKVARSEVE</sequence>
<dbReference type="HOGENOM" id="CLU_022620_4_1_1"/>
<keyword evidence="9" id="KW-1185">Reference proteome</keyword>
<dbReference type="InterPro" id="IPR006671">
    <property type="entry name" value="Cyclin_N"/>
</dbReference>
<feature type="compositionally biased region" description="Low complexity" evidence="6">
    <location>
        <begin position="49"/>
        <end position="60"/>
    </location>
</feature>
<keyword evidence="3 5" id="KW-0195">Cyclin</keyword>
<gene>
    <name evidence="8" type="ORF">Z517_07618</name>
</gene>
<dbReference type="Proteomes" id="UP000053029">
    <property type="component" value="Unassembled WGS sequence"/>
</dbReference>
<dbReference type="InterPro" id="IPR043198">
    <property type="entry name" value="Cyclin/Ssn8"/>
</dbReference>
<dbReference type="Gene3D" id="1.10.472.10">
    <property type="entry name" value="Cyclin-like"/>
    <property type="match status" value="1"/>
</dbReference>
<accession>A0A0D2GGN2</accession>
<name>A0A0D2GGN2_9EURO</name>
<evidence type="ECO:0000313" key="8">
    <source>
        <dbReference type="EMBL" id="KIW77785.1"/>
    </source>
</evidence>
<organism evidence="8 9">
    <name type="scientific">Fonsecaea pedrosoi CBS 271.37</name>
    <dbReference type="NCBI Taxonomy" id="1442368"/>
    <lineage>
        <taxon>Eukaryota</taxon>
        <taxon>Fungi</taxon>
        <taxon>Dikarya</taxon>
        <taxon>Ascomycota</taxon>
        <taxon>Pezizomycotina</taxon>
        <taxon>Eurotiomycetes</taxon>
        <taxon>Chaetothyriomycetidae</taxon>
        <taxon>Chaetothyriales</taxon>
        <taxon>Herpotrichiellaceae</taxon>
        <taxon>Fonsecaea</taxon>
    </lineage>
</organism>
<dbReference type="GO" id="GO:0016538">
    <property type="term" value="F:cyclin-dependent protein serine/threonine kinase regulator activity"/>
    <property type="evidence" value="ECO:0007669"/>
    <property type="project" value="InterPro"/>
</dbReference>
<evidence type="ECO:0000256" key="1">
    <source>
        <dbReference type="ARBA" id="ARBA00008638"/>
    </source>
</evidence>
<evidence type="ECO:0000256" key="2">
    <source>
        <dbReference type="ARBA" id="ARBA00014912"/>
    </source>
</evidence>
<dbReference type="GeneID" id="25307108"/>
<comment type="similarity">
    <text evidence="1">Belongs to the cyclin family. Cyclin C subfamily.</text>
</comment>
<dbReference type="PANTHER" id="PTHR10026">
    <property type="entry name" value="CYCLIN"/>
    <property type="match status" value="1"/>
</dbReference>
<dbReference type="InterPro" id="IPR031658">
    <property type="entry name" value="Cyclin_C_2"/>
</dbReference>
<dbReference type="SUPFAM" id="SSF47954">
    <property type="entry name" value="Cyclin-like"/>
    <property type="match status" value="2"/>
</dbReference>
<protein>
    <recommendedName>
        <fullName evidence="2">RNA polymerase II holoenzyme cyclin-like subunit</fullName>
    </recommendedName>
</protein>
<feature type="domain" description="Cyclin-like" evidence="7">
    <location>
        <begin position="84"/>
        <end position="168"/>
    </location>
</feature>
<dbReference type="InterPro" id="IPR013763">
    <property type="entry name" value="Cyclin-like_dom"/>
</dbReference>
<dbReference type="RefSeq" id="XP_013281593.1">
    <property type="nucleotide sequence ID" value="XM_013426139.1"/>
</dbReference>
<dbReference type="SMART" id="SM00385">
    <property type="entry name" value="CYCLIN"/>
    <property type="match status" value="1"/>
</dbReference>
<proteinExistence type="inferred from homology"/>
<dbReference type="VEuPathDB" id="FungiDB:Z517_07618"/>
<reference evidence="8 9" key="1">
    <citation type="submission" date="2015-01" db="EMBL/GenBank/DDBJ databases">
        <title>The Genome Sequence of Fonsecaea pedrosoi CBS 271.37.</title>
        <authorList>
            <consortium name="The Broad Institute Genomics Platform"/>
            <person name="Cuomo C."/>
            <person name="de Hoog S."/>
            <person name="Gorbushina A."/>
            <person name="Stielow B."/>
            <person name="Teixiera M."/>
            <person name="Abouelleil A."/>
            <person name="Chapman S.B."/>
            <person name="Priest M."/>
            <person name="Young S.K."/>
            <person name="Wortman J."/>
            <person name="Nusbaum C."/>
            <person name="Birren B."/>
        </authorList>
    </citation>
    <scope>NUCLEOTIDE SEQUENCE [LARGE SCALE GENOMIC DNA]</scope>
    <source>
        <strain evidence="8 9">CBS 271.37</strain>
    </source>
</reference>
<dbReference type="STRING" id="1442368.A0A0D2GGN2"/>
<dbReference type="EMBL" id="KN846973">
    <property type="protein sequence ID" value="KIW77785.1"/>
    <property type="molecule type" value="Genomic_DNA"/>
</dbReference>
<dbReference type="GO" id="GO:0006357">
    <property type="term" value="P:regulation of transcription by RNA polymerase II"/>
    <property type="evidence" value="ECO:0007669"/>
    <property type="project" value="InterPro"/>
</dbReference>
<dbReference type="Pfam" id="PF00134">
    <property type="entry name" value="Cyclin_N"/>
    <property type="match status" value="1"/>
</dbReference>
<feature type="region of interest" description="Disordered" evidence="6">
    <location>
        <begin position="28"/>
        <end position="67"/>
    </location>
</feature>
<dbReference type="OrthoDB" id="340962at2759"/>
<evidence type="ECO:0000256" key="3">
    <source>
        <dbReference type="ARBA" id="ARBA00023127"/>
    </source>
</evidence>
<evidence type="ECO:0000313" key="9">
    <source>
        <dbReference type="Proteomes" id="UP000053029"/>
    </source>
</evidence>
<dbReference type="Pfam" id="PF16899">
    <property type="entry name" value="Cyclin_C_2"/>
    <property type="match status" value="1"/>
</dbReference>
<evidence type="ECO:0000256" key="5">
    <source>
        <dbReference type="RuleBase" id="RU000383"/>
    </source>
</evidence>
<evidence type="ECO:0000256" key="6">
    <source>
        <dbReference type="SAM" id="MobiDB-lite"/>
    </source>
</evidence>
<comment type="function">
    <text evidence="4">Component of the SRB8-11 complex. The SRB8-11 complex is a regulatory module of the Mediator complex which is itself involved in regulation of basal and activated RNA polymerase II-dependent transcription. The SRB8-11 complex may be involved in the transcriptional repression of a subset of genes regulated by Mediator. It may inhibit the association of the Mediator complex with RNA polymerase II to form the holoenzyme complex. The SRB8-11 complex phosphorylates the C-terminal domain (CTD) of the largest subunit of RNA polymerase II.</text>
</comment>
<dbReference type="InterPro" id="IPR036915">
    <property type="entry name" value="Cyclin-like_sf"/>
</dbReference>
<evidence type="ECO:0000256" key="4">
    <source>
        <dbReference type="ARBA" id="ARBA00025278"/>
    </source>
</evidence>
<evidence type="ECO:0000259" key="7">
    <source>
        <dbReference type="SMART" id="SM00385"/>
    </source>
</evidence>
<dbReference type="CDD" id="cd20524">
    <property type="entry name" value="CYCLIN_CCNH_rpt1"/>
    <property type="match status" value="1"/>
</dbReference>
<dbReference type="AlphaFoldDB" id="A0A0D2GGN2"/>